<evidence type="ECO:0000259" key="2">
    <source>
        <dbReference type="PROSITE" id="PS50987"/>
    </source>
</evidence>
<dbReference type="PROSITE" id="PS50987">
    <property type="entry name" value="HTH_ARSR_2"/>
    <property type="match status" value="1"/>
</dbReference>
<dbReference type="PROSITE" id="PS00380">
    <property type="entry name" value="RHODANESE_1"/>
    <property type="match status" value="1"/>
</dbReference>
<dbReference type="Gene3D" id="3.40.250.10">
    <property type="entry name" value="Rhodanese-like domain"/>
    <property type="match status" value="1"/>
</dbReference>
<dbReference type="CDD" id="cd00090">
    <property type="entry name" value="HTH_ARSR"/>
    <property type="match status" value="1"/>
</dbReference>
<evidence type="ECO:0000259" key="1">
    <source>
        <dbReference type="PROSITE" id="PS50206"/>
    </source>
</evidence>
<evidence type="ECO:0000313" key="4">
    <source>
        <dbReference type="Proteomes" id="UP000468735"/>
    </source>
</evidence>
<dbReference type="GO" id="GO:0004792">
    <property type="term" value="F:thiosulfate-cyanide sulfurtransferase activity"/>
    <property type="evidence" value="ECO:0007669"/>
    <property type="project" value="InterPro"/>
</dbReference>
<gene>
    <name evidence="3" type="ORF">F8566_45555</name>
</gene>
<dbReference type="Pfam" id="PF00581">
    <property type="entry name" value="Rhodanese"/>
    <property type="match status" value="1"/>
</dbReference>
<dbReference type="InterPro" id="IPR036388">
    <property type="entry name" value="WH-like_DNA-bd_sf"/>
</dbReference>
<proteinExistence type="predicted"/>
<name>A0A6H9Y717_9ACTN</name>
<dbReference type="SMART" id="SM00450">
    <property type="entry name" value="RHOD"/>
    <property type="match status" value="1"/>
</dbReference>
<dbReference type="InterPro" id="IPR001845">
    <property type="entry name" value="HTH_ArsR_DNA-bd_dom"/>
</dbReference>
<dbReference type="InterPro" id="IPR011991">
    <property type="entry name" value="ArsR-like_HTH"/>
</dbReference>
<dbReference type="AlphaFoldDB" id="A0A6H9Y717"/>
<protein>
    <submittedName>
        <fullName evidence="3">Metalloregulator ArsR/SmtB family transcription factor</fullName>
    </submittedName>
</protein>
<reference evidence="3 4" key="1">
    <citation type="submission" date="2019-09" db="EMBL/GenBank/DDBJ databases">
        <title>Actinomadura physcomitrii sp. nov., a novel actinomycete isolated from moss [Physcomitrium sphaericum (Ludw) Fuernr].</title>
        <authorList>
            <person name="Zhuang X."/>
            <person name="Liu C."/>
        </authorList>
    </citation>
    <scope>NUCLEOTIDE SEQUENCE [LARGE SCALE GENOMIC DNA]</scope>
    <source>
        <strain evidence="3 4">HMC1</strain>
    </source>
</reference>
<dbReference type="InterPro" id="IPR036390">
    <property type="entry name" value="WH_DNA-bd_sf"/>
</dbReference>
<dbReference type="PRINTS" id="PR00778">
    <property type="entry name" value="HTHARSR"/>
</dbReference>
<dbReference type="FunFam" id="3.40.250.10:FF:000039">
    <property type="entry name" value="ArsR family transcriptional regulator"/>
    <property type="match status" value="1"/>
</dbReference>
<organism evidence="3 4">
    <name type="scientific">Actinomadura rudentiformis</name>
    <dbReference type="NCBI Taxonomy" id="359158"/>
    <lineage>
        <taxon>Bacteria</taxon>
        <taxon>Bacillati</taxon>
        <taxon>Actinomycetota</taxon>
        <taxon>Actinomycetes</taxon>
        <taxon>Streptosporangiales</taxon>
        <taxon>Thermomonosporaceae</taxon>
        <taxon>Actinomadura</taxon>
    </lineage>
</organism>
<feature type="domain" description="HTH arsR-type" evidence="2">
    <location>
        <begin position="23"/>
        <end position="117"/>
    </location>
</feature>
<dbReference type="SUPFAM" id="SSF52821">
    <property type="entry name" value="Rhodanese/Cell cycle control phosphatase"/>
    <property type="match status" value="1"/>
</dbReference>
<dbReference type="InterPro" id="IPR001307">
    <property type="entry name" value="Thiosulphate_STrfase_CS"/>
</dbReference>
<feature type="domain" description="Rhodanese" evidence="1">
    <location>
        <begin position="147"/>
        <end position="240"/>
    </location>
</feature>
<accession>A0A6H9Y717</accession>
<dbReference type="EMBL" id="WBMT01000031">
    <property type="protein sequence ID" value="KAB2340234.1"/>
    <property type="molecule type" value="Genomic_DNA"/>
</dbReference>
<dbReference type="PANTHER" id="PTHR43031:SF1">
    <property type="entry name" value="PYRIDINE NUCLEOTIDE-DISULPHIDE OXIDOREDUCTASE"/>
    <property type="match status" value="1"/>
</dbReference>
<dbReference type="InterPro" id="IPR036873">
    <property type="entry name" value="Rhodanese-like_dom_sf"/>
</dbReference>
<dbReference type="InterPro" id="IPR001763">
    <property type="entry name" value="Rhodanese-like_dom"/>
</dbReference>
<dbReference type="Pfam" id="PF01022">
    <property type="entry name" value="HTH_5"/>
    <property type="match status" value="1"/>
</dbReference>
<dbReference type="SMART" id="SM00418">
    <property type="entry name" value="HTH_ARSR"/>
    <property type="match status" value="1"/>
</dbReference>
<sequence>MAISETSRSDTIGAPALSDERERKTALYGQFARVGKALANPARLELLDLLAQGERSVEELGQAAGMKVGNTSAQLKALAAASLVAARREGAKVFYRLADDGVAELVDQVKHFAAARLAEAERAARDYLGDVQALEPVAQGELARRIDDGDVVVLDVRPQAEYAAGHIPGAINLPHDQLAARLTELTAHVAAGTDIVAYCRGRYCVYAPDAVRLLRDHGYTARPLQGGLPEWRRAGLPVLAGHSTVAGHATEGPS</sequence>
<dbReference type="InterPro" id="IPR050229">
    <property type="entry name" value="GlpE_sulfurtransferase"/>
</dbReference>
<dbReference type="PROSITE" id="PS50206">
    <property type="entry name" value="RHODANESE_3"/>
    <property type="match status" value="1"/>
</dbReference>
<comment type="caution">
    <text evidence="3">The sequence shown here is derived from an EMBL/GenBank/DDBJ whole genome shotgun (WGS) entry which is preliminary data.</text>
</comment>
<dbReference type="GO" id="GO:0003700">
    <property type="term" value="F:DNA-binding transcription factor activity"/>
    <property type="evidence" value="ECO:0007669"/>
    <property type="project" value="InterPro"/>
</dbReference>
<dbReference type="Gene3D" id="1.10.10.10">
    <property type="entry name" value="Winged helix-like DNA-binding domain superfamily/Winged helix DNA-binding domain"/>
    <property type="match status" value="1"/>
</dbReference>
<dbReference type="OrthoDB" id="9800872at2"/>
<dbReference type="Proteomes" id="UP000468735">
    <property type="component" value="Unassembled WGS sequence"/>
</dbReference>
<dbReference type="CDD" id="cd00158">
    <property type="entry name" value="RHOD"/>
    <property type="match status" value="1"/>
</dbReference>
<dbReference type="NCBIfam" id="NF033788">
    <property type="entry name" value="HTH_metalloreg"/>
    <property type="match status" value="1"/>
</dbReference>
<keyword evidence="4" id="KW-1185">Reference proteome</keyword>
<evidence type="ECO:0000313" key="3">
    <source>
        <dbReference type="EMBL" id="KAB2340234.1"/>
    </source>
</evidence>
<dbReference type="SUPFAM" id="SSF46785">
    <property type="entry name" value="Winged helix' DNA-binding domain"/>
    <property type="match status" value="1"/>
</dbReference>
<dbReference type="PANTHER" id="PTHR43031">
    <property type="entry name" value="FAD-DEPENDENT OXIDOREDUCTASE"/>
    <property type="match status" value="1"/>
</dbReference>